<organism evidence="2 3">
    <name type="scientific">Fontibacillus phaseoli</name>
    <dbReference type="NCBI Taxonomy" id="1416533"/>
    <lineage>
        <taxon>Bacteria</taxon>
        <taxon>Bacillati</taxon>
        <taxon>Bacillota</taxon>
        <taxon>Bacilli</taxon>
        <taxon>Bacillales</taxon>
        <taxon>Paenibacillaceae</taxon>
        <taxon>Fontibacillus</taxon>
    </lineage>
</organism>
<evidence type="ECO:0000259" key="1">
    <source>
        <dbReference type="Pfam" id="PF12867"/>
    </source>
</evidence>
<keyword evidence="3" id="KW-1185">Reference proteome</keyword>
<dbReference type="InterPro" id="IPR024775">
    <property type="entry name" value="DinB-like"/>
</dbReference>
<protein>
    <submittedName>
        <fullName evidence="2">DinB family protein</fullName>
    </submittedName>
</protein>
<evidence type="ECO:0000313" key="2">
    <source>
        <dbReference type="EMBL" id="RCX17687.1"/>
    </source>
</evidence>
<dbReference type="Gene3D" id="1.20.120.450">
    <property type="entry name" value="dinb family like domain"/>
    <property type="match status" value="1"/>
</dbReference>
<accession>A0A369BB07</accession>
<dbReference type="EMBL" id="QPJW01000008">
    <property type="protein sequence ID" value="RCX17687.1"/>
    <property type="molecule type" value="Genomic_DNA"/>
</dbReference>
<dbReference type="Proteomes" id="UP000253090">
    <property type="component" value="Unassembled WGS sequence"/>
</dbReference>
<proteinExistence type="predicted"/>
<dbReference type="InterPro" id="IPR034660">
    <property type="entry name" value="DinB/YfiT-like"/>
</dbReference>
<dbReference type="AlphaFoldDB" id="A0A369BB07"/>
<feature type="domain" description="DinB-like" evidence="1">
    <location>
        <begin position="2"/>
        <end position="62"/>
    </location>
</feature>
<evidence type="ECO:0000313" key="3">
    <source>
        <dbReference type="Proteomes" id="UP000253090"/>
    </source>
</evidence>
<name>A0A369BB07_9BACL</name>
<dbReference type="SUPFAM" id="SSF109854">
    <property type="entry name" value="DinB/YfiT-like putative metalloenzymes"/>
    <property type="match status" value="1"/>
</dbReference>
<comment type="caution">
    <text evidence="2">The sequence shown here is derived from an EMBL/GenBank/DDBJ whole genome shotgun (WGS) entry which is preliminary data.</text>
</comment>
<dbReference type="Pfam" id="PF12867">
    <property type="entry name" value="DinB_2"/>
    <property type="match status" value="1"/>
</dbReference>
<sequence length="71" mass="8262">MTMQELKAKLDQSLQSLLQVTDGLEEDHLQQLSFPHPVFGLMDLKQWVEFVGVHEKCHLEQMKEVLREISA</sequence>
<gene>
    <name evidence="2" type="ORF">DFP94_10846</name>
</gene>
<reference evidence="2 3" key="1">
    <citation type="submission" date="2018-07" db="EMBL/GenBank/DDBJ databases">
        <title>Genomic Encyclopedia of Type Strains, Phase III (KMG-III): the genomes of soil and plant-associated and newly described type strains.</title>
        <authorList>
            <person name="Whitman W."/>
        </authorList>
    </citation>
    <scope>NUCLEOTIDE SEQUENCE [LARGE SCALE GENOMIC DNA]</scope>
    <source>
        <strain evidence="2 3">CECT 8333</strain>
    </source>
</reference>